<evidence type="ECO:0000256" key="2">
    <source>
        <dbReference type="ARBA" id="ARBA00022692"/>
    </source>
</evidence>
<feature type="transmembrane region" description="Helical" evidence="5">
    <location>
        <begin position="18"/>
        <end position="36"/>
    </location>
</feature>
<dbReference type="EMBL" id="JACZHT010000001">
    <property type="protein sequence ID" value="MBE1236224.1"/>
    <property type="molecule type" value="Genomic_DNA"/>
</dbReference>
<keyword evidence="7" id="KW-1185">Reference proteome</keyword>
<evidence type="ECO:0000256" key="1">
    <source>
        <dbReference type="ARBA" id="ARBA00004127"/>
    </source>
</evidence>
<evidence type="ECO:0000256" key="4">
    <source>
        <dbReference type="ARBA" id="ARBA00023136"/>
    </source>
</evidence>
<gene>
    <name evidence="6" type="ORF">IHV25_00950</name>
</gene>
<dbReference type="Proteomes" id="UP000631034">
    <property type="component" value="Unassembled WGS sequence"/>
</dbReference>
<reference evidence="6" key="1">
    <citation type="submission" date="2020-10" db="EMBL/GenBank/DDBJ databases">
        <title>Genome sequence of the unusual species of purple photosynthetic bacteria, Phaeovibrio sulfidiphilus DSM 23193, type strain.</title>
        <authorList>
            <person name="Kyndt J.A."/>
            <person name="Meyer T.E."/>
        </authorList>
    </citation>
    <scope>NUCLEOTIDE SEQUENCE</scope>
    <source>
        <strain evidence="6">DSM 23193</strain>
    </source>
</reference>
<dbReference type="PANTHER" id="PTHR12714">
    <property type="entry name" value="PROTEIN-S ISOPRENYLCYSTEINE O-METHYLTRANSFERASE"/>
    <property type="match status" value="1"/>
</dbReference>
<sequence length="158" mass="17428">MTARRLEALELKVSPAKCFSISIALMVTFYFAFPWLNVSIPYIGVASALLAGAGVLLLLFSGFLFKKQGTTYHPGEPEKATSLVTGGAYRITRNPMYLGLALFLGSIALSMGSLPALLVVPAFLGWITRFQVIPEERALESCFGDEYRAFKARVRRWI</sequence>
<dbReference type="Pfam" id="PF04191">
    <property type="entry name" value="PEMT"/>
    <property type="match status" value="1"/>
</dbReference>
<feature type="transmembrane region" description="Helical" evidence="5">
    <location>
        <begin position="42"/>
        <end position="65"/>
    </location>
</feature>
<keyword evidence="3 5" id="KW-1133">Transmembrane helix</keyword>
<evidence type="ECO:0000256" key="5">
    <source>
        <dbReference type="SAM" id="Phobius"/>
    </source>
</evidence>
<evidence type="ECO:0000313" key="7">
    <source>
        <dbReference type="Proteomes" id="UP000631034"/>
    </source>
</evidence>
<protein>
    <submittedName>
        <fullName evidence="6">Isoprenylcysteine carboxylmethyltransferase family protein</fullName>
    </submittedName>
</protein>
<organism evidence="6 7">
    <name type="scientific">Phaeovibrio sulfidiphilus</name>
    <dbReference type="NCBI Taxonomy" id="1220600"/>
    <lineage>
        <taxon>Bacteria</taxon>
        <taxon>Pseudomonadati</taxon>
        <taxon>Pseudomonadota</taxon>
        <taxon>Alphaproteobacteria</taxon>
        <taxon>Rhodospirillales</taxon>
        <taxon>Rhodospirillaceae</taxon>
        <taxon>Phaeovibrio</taxon>
    </lineage>
</organism>
<evidence type="ECO:0000313" key="6">
    <source>
        <dbReference type="EMBL" id="MBE1236224.1"/>
    </source>
</evidence>
<dbReference type="GO" id="GO:0012505">
    <property type="term" value="C:endomembrane system"/>
    <property type="evidence" value="ECO:0007669"/>
    <property type="project" value="UniProtKB-SubCell"/>
</dbReference>
<accession>A0A8J6YTN5</accession>
<evidence type="ECO:0000256" key="3">
    <source>
        <dbReference type="ARBA" id="ARBA00022989"/>
    </source>
</evidence>
<dbReference type="RefSeq" id="WP_192533094.1">
    <property type="nucleotide sequence ID" value="NZ_JACZHT010000001.1"/>
</dbReference>
<comment type="caution">
    <text evidence="6">The sequence shown here is derived from an EMBL/GenBank/DDBJ whole genome shotgun (WGS) entry which is preliminary data.</text>
</comment>
<dbReference type="AlphaFoldDB" id="A0A8J6YTN5"/>
<dbReference type="Gene3D" id="1.20.120.1630">
    <property type="match status" value="1"/>
</dbReference>
<keyword evidence="4 5" id="KW-0472">Membrane</keyword>
<feature type="transmembrane region" description="Helical" evidence="5">
    <location>
        <begin position="100"/>
        <end position="127"/>
    </location>
</feature>
<keyword evidence="2 5" id="KW-0812">Transmembrane</keyword>
<dbReference type="PANTHER" id="PTHR12714:SF24">
    <property type="entry name" value="SLR1182 PROTEIN"/>
    <property type="match status" value="1"/>
</dbReference>
<dbReference type="InterPro" id="IPR007318">
    <property type="entry name" value="Phopholipid_MeTrfase"/>
</dbReference>
<name>A0A8J6YTN5_9PROT</name>
<dbReference type="GO" id="GO:0016740">
    <property type="term" value="F:transferase activity"/>
    <property type="evidence" value="ECO:0007669"/>
    <property type="project" value="UniProtKB-ARBA"/>
</dbReference>
<comment type="subcellular location">
    <subcellularLocation>
        <location evidence="1">Endomembrane system</location>
        <topology evidence="1">Multi-pass membrane protein</topology>
    </subcellularLocation>
</comment>
<proteinExistence type="predicted"/>